<feature type="compositionally biased region" description="Basic and acidic residues" evidence="1">
    <location>
        <begin position="176"/>
        <end position="190"/>
    </location>
</feature>
<feature type="compositionally biased region" description="Basic and acidic residues" evidence="1">
    <location>
        <begin position="33"/>
        <end position="46"/>
    </location>
</feature>
<sequence>MLKSPQTNVLRGDPVHKQTTDDRQNQKMILYSDKPDDIYKQDDTKVQRQNPALRSDLYEDQYRPINTSVATKQTNDPAGMNYTPGASRGTLDEIYRRKDTSVTEEIYKPIASRSSGEEAYPLADNIVTRKENFKPTASQRTAEKWLQAIERKSGPTKELTEEECIQGTVSVPLKSEVKQDRLPKRQKDLEQESSVIPNENDSIRHTYPPYDVIHQKQ</sequence>
<dbReference type="Proteomes" id="UP000683360">
    <property type="component" value="Unassembled WGS sequence"/>
</dbReference>
<comment type="caution">
    <text evidence="2">The sequence shown here is derived from an EMBL/GenBank/DDBJ whole genome shotgun (WGS) entry which is preliminary data.</text>
</comment>
<feature type="compositionally biased region" description="Polar residues" evidence="1">
    <location>
        <begin position="64"/>
        <end position="76"/>
    </location>
</feature>
<evidence type="ECO:0000313" key="2">
    <source>
        <dbReference type="EMBL" id="CAG2210567.1"/>
    </source>
</evidence>
<feature type="region of interest" description="Disordered" evidence="1">
    <location>
        <begin position="176"/>
        <end position="217"/>
    </location>
</feature>
<accession>A0A8S3RNH6</accession>
<evidence type="ECO:0000256" key="1">
    <source>
        <dbReference type="SAM" id="MobiDB-lite"/>
    </source>
</evidence>
<dbReference type="EMBL" id="CAJPWZ010001239">
    <property type="protein sequence ID" value="CAG2210567.1"/>
    <property type="molecule type" value="Genomic_DNA"/>
</dbReference>
<feature type="region of interest" description="Disordered" evidence="1">
    <location>
        <begin position="1"/>
        <end position="88"/>
    </location>
</feature>
<organism evidence="2 3">
    <name type="scientific">Mytilus edulis</name>
    <name type="common">Blue mussel</name>
    <dbReference type="NCBI Taxonomy" id="6550"/>
    <lineage>
        <taxon>Eukaryota</taxon>
        <taxon>Metazoa</taxon>
        <taxon>Spiralia</taxon>
        <taxon>Lophotrochozoa</taxon>
        <taxon>Mollusca</taxon>
        <taxon>Bivalvia</taxon>
        <taxon>Autobranchia</taxon>
        <taxon>Pteriomorphia</taxon>
        <taxon>Mytilida</taxon>
        <taxon>Mytiloidea</taxon>
        <taxon>Mytilidae</taxon>
        <taxon>Mytilinae</taxon>
        <taxon>Mytilus</taxon>
    </lineage>
</organism>
<dbReference type="OrthoDB" id="10555514at2759"/>
<protein>
    <submittedName>
        <fullName evidence="2">Uncharacterized protein</fullName>
    </submittedName>
</protein>
<evidence type="ECO:0000313" key="3">
    <source>
        <dbReference type="Proteomes" id="UP000683360"/>
    </source>
</evidence>
<name>A0A8S3RNH6_MYTED</name>
<feature type="compositionally biased region" description="Basic and acidic residues" evidence="1">
    <location>
        <begin position="13"/>
        <end position="25"/>
    </location>
</feature>
<dbReference type="AlphaFoldDB" id="A0A8S3RNH6"/>
<reference evidence="2" key="1">
    <citation type="submission" date="2021-03" db="EMBL/GenBank/DDBJ databases">
        <authorList>
            <person name="Bekaert M."/>
        </authorList>
    </citation>
    <scope>NUCLEOTIDE SEQUENCE</scope>
</reference>
<gene>
    <name evidence="2" type="ORF">MEDL_24641</name>
</gene>
<proteinExistence type="predicted"/>
<keyword evidence="3" id="KW-1185">Reference proteome</keyword>